<dbReference type="GO" id="GO:0047390">
    <property type="term" value="F:glycerophosphocholine cholinephosphodiesterase activity"/>
    <property type="evidence" value="ECO:0007669"/>
    <property type="project" value="UniProtKB-EC"/>
</dbReference>
<keyword evidence="17" id="KW-0449">Lipoprotein</keyword>
<keyword evidence="10" id="KW-0378">Hydrolase</keyword>
<evidence type="ECO:0000256" key="31">
    <source>
        <dbReference type="ARBA" id="ARBA00049320"/>
    </source>
</evidence>
<comment type="catalytic activity">
    <reaction evidence="22">
        <text>1-(9Z-octadecenoyl)-sn-glycero-3-phosphocholine + H2O = 1-(9Z-octadecenoyl)-sn-glycerol + phosphocholine + H(+)</text>
        <dbReference type="Rhea" id="RHEA:41091"/>
        <dbReference type="ChEBI" id="CHEBI:15377"/>
        <dbReference type="ChEBI" id="CHEBI:15378"/>
        <dbReference type="ChEBI" id="CHEBI:28610"/>
        <dbReference type="ChEBI" id="CHEBI:75757"/>
        <dbReference type="ChEBI" id="CHEBI:295975"/>
    </reaction>
    <physiologicalReaction direction="left-to-right" evidence="22">
        <dbReference type="Rhea" id="RHEA:41092"/>
    </physiologicalReaction>
</comment>
<dbReference type="Pfam" id="PF01663">
    <property type="entry name" value="Phosphodiest"/>
    <property type="match status" value="1"/>
</dbReference>
<evidence type="ECO:0000256" key="26">
    <source>
        <dbReference type="ARBA" id="ARBA00047779"/>
    </source>
</evidence>
<comment type="catalytic activity">
    <reaction evidence="25">
        <text>a 1-acyl-sn-glycero-3-phosphocholine + H2O = a 1-acyl-sn-glycerol + phosphocholine + H(+)</text>
        <dbReference type="Rhea" id="RHEA:44720"/>
        <dbReference type="ChEBI" id="CHEBI:15377"/>
        <dbReference type="ChEBI" id="CHEBI:15378"/>
        <dbReference type="ChEBI" id="CHEBI:58168"/>
        <dbReference type="ChEBI" id="CHEBI:64683"/>
        <dbReference type="ChEBI" id="CHEBI:295975"/>
    </reaction>
    <physiologicalReaction direction="left-to-right" evidence="25">
        <dbReference type="Rhea" id="RHEA:44721"/>
    </physiologicalReaction>
</comment>
<comment type="subcellular location">
    <subcellularLocation>
        <location evidence="2">Cell membrane</location>
        <topology evidence="2">Lipid-anchor</topology>
        <topology evidence="2">GPI-anchor</topology>
    </subcellularLocation>
</comment>
<evidence type="ECO:0000313" key="33">
    <source>
        <dbReference type="Proteomes" id="UP000827092"/>
    </source>
</evidence>
<evidence type="ECO:0000256" key="30">
    <source>
        <dbReference type="ARBA" id="ARBA00049092"/>
    </source>
</evidence>
<accession>A0AAV6V9G4</accession>
<evidence type="ECO:0000313" key="32">
    <source>
        <dbReference type="EMBL" id="KAG8192378.1"/>
    </source>
</evidence>
<evidence type="ECO:0000256" key="4">
    <source>
        <dbReference type="ARBA" id="ARBA00012318"/>
    </source>
</evidence>
<keyword evidence="5" id="KW-1003">Cell membrane</keyword>
<evidence type="ECO:0000256" key="23">
    <source>
        <dbReference type="ARBA" id="ARBA00047482"/>
    </source>
</evidence>
<evidence type="ECO:0000256" key="10">
    <source>
        <dbReference type="ARBA" id="ARBA00022801"/>
    </source>
</evidence>
<evidence type="ECO:0000256" key="21">
    <source>
        <dbReference type="ARBA" id="ARBA00047290"/>
    </source>
</evidence>
<keyword evidence="16" id="KW-0325">Glycoprotein</keyword>
<comment type="cofactor">
    <cofactor evidence="1">
        <name>Zn(2+)</name>
        <dbReference type="ChEBI" id="CHEBI:29105"/>
    </cofactor>
</comment>
<comment type="function">
    <text evidence="20">Choline-specific glycerophosphodiesterase that hydrolyzes glycerophosphocholine (GPC) and lysophosphatidylcholine (LPC) and contributes to supplying choline to the cells. Has a preference for LPC with short (12:0 and 14:0) or polyunsaturated (18:2 and 20:4) fatty acids. In vitro, hydrolyzes only choline-containing lysophospholipids, such as sphingosylphosphorylcholine (SPC), platelet-activating factor (PAF) and lysoPAF, but not other lysophospholipids.</text>
</comment>
<evidence type="ECO:0000256" key="5">
    <source>
        <dbReference type="ARBA" id="ARBA00022475"/>
    </source>
</evidence>
<protein>
    <recommendedName>
        <fullName evidence="4">glycerophosphocholine cholinephosphodiesterase</fullName>
        <ecNumber evidence="4">3.1.4.38</ecNumber>
    </recommendedName>
    <alternativeName>
        <fullName evidence="19">Choline-specific glycerophosphodiester phosphodiesterase</fullName>
    </alternativeName>
    <alternativeName>
        <fullName evidence="18">Ectonucleotide pyrophosphatase/phosphodiesterase family member 6</fullName>
    </alternativeName>
</protein>
<evidence type="ECO:0000256" key="16">
    <source>
        <dbReference type="ARBA" id="ARBA00023180"/>
    </source>
</evidence>
<evidence type="ECO:0000256" key="28">
    <source>
        <dbReference type="ARBA" id="ARBA00048234"/>
    </source>
</evidence>
<dbReference type="GO" id="GO:0016042">
    <property type="term" value="P:lipid catabolic process"/>
    <property type="evidence" value="ECO:0007669"/>
    <property type="project" value="UniProtKB-KW"/>
</dbReference>
<organism evidence="32 33">
    <name type="scientific">Oedothorax gibbosus</name>
    <dbReference type="NCBI Taxonomy" id="931172"/>
    <lineage>
        <taxon>Eukaryota</taxon>
        <taxon>Metazoa</taxon>
        <taxon>Ecdysozoa</taxon>
        <taxon>Arthropoda</taxon>
        <taxon>Chelicerata</taxon>
        <taxon>Arachnida</taxon>
        <taxon>Araneae</taxon>
        <taxon>Araneomorphae</taxon>
        <taxon>Entelegynae</taxon>
        <taxon>Araneoidea</taxon>
        <taxon>Linyphiidae</taxon>
        <taxon>Erigoninae</taxon>
        <taxon>Oedothorax</taxon>
    </lineage>
</organism>
<evidence type="ECO:0000256" key="25">
    <source>
        <dbReference type="ARBA" id="ARBA00047600"/>
    </source>
</evidence>
<evidence type="ECO:0000256" key="12">
    <source>
        <dbReference type="ARBA" id="ARBA00022963"/>
    </source>
</evidence>
<comment type="caution">
    <text evidence="32">The sequence shown here is derived from an EMBL/GenBank/DDBJ whole genome shotgun (WGS) entry which is preliminary data.</text>
</comment>
<evidence type="ECO:0000256" key="14">
    <source>
        <dbReference type="ARBA" id="ARBA00023136"/>
    </source>
</evidence>
<dbReference type="InterPro" id="IPR017850">
    <property type="entry name" value="Alkaline_phosphatase_core_sf"/>
</dbReference>
<comment type="catalytic activity">
    <reaction evidence="31">
        <text>1-(5Z,8Z,11Z,14Z-eicosatetraenoyl)-sn-glycero-3-phosphocholine + H2O = 1-(5Z,8Z,11Z,14Z-eicosatetraenoyl)-sn-glycerol + phosphocholine + H(+)</text>
        <dbReference type="Rhea" id="RHEA:41003"/>
        <dbReference type="ChEBI" id="CHEBI:15377"/>
        <dbReference type="ChEBI" id="CHEBI:15378"/>
        <dbReference type="ChEBI" id="CHEBI:34071"/>
        <dbReference type="ChEBI" id="CHEBI:74344"/>
        <dbReference type="ChEBI" id="CHEBI:295975"/>
    </reaction>
    <physiologicalReaction direction="left-to-right" evidence="31">
        <dbReference type="Rhea" id="RHEA:41004"/>
    </physiologicalReaction>
</comment>
<dbReference type="InterPro" id="IPR002591">
    <property type="entry name" value="Phosphodiest/P_Trfase"/>
</dbReference>
<keyword evidence="6" id="KW-0597">Phosphoprotein</keyword>
<dbReference type="PANTHER" id="PTHR10151">
    <property type="entry name" value="ECTONUCLEOTIDE PYROPHOSPHATASE/PHOSPHODIESTERASE"/>
    <property type="match status" value="1"/>
</dbReference>
<comment type="catalytic activity">
    <reaction evidence="26">
        <text>1-tetradecanoyl-sn-glycero-3-phosphocholine + H2O = 1-tetradecanoyl-sn-glycerol + phosphocholine + H(+)</text>
        <dbReference type="Rhea" id="RHEA:40999"/>
        <dbReference type="ChEBI" id="CHEBI:15377"/>
        <dbReference type="ChEBI" id="CHEBI:15378"/>
        <dbReference type="ChEBI" id="CHEBI:64489"/>
        <dbReference type="ChEBI" id="CHEBI:75536"/>
        <dbReference type="ChEBI" id="CHEBI:295975"/>
    </reaction>
    <physiologicalReaction direction="left-to-right" evidence="26">
        <dbReference type="Rhea" id="RHEA:41000"/>
    </physiologicalReaction>
</comment>
<dbReference type="AlphaFoldDB" id="A0AAV6V9G4"/>
<evidence type="ECO:0000256" key="19">
    <source>
        <dbReference type="ARBA" id="ARBA00032556"/>
    </source>
</evidence>
<dbReference type="EMBL" id="JAFNEN010000140">
    <property type="protein sequence ID" value="KAG8192378.1"/>
    <property type="molecule type" value="Genomic_DNA"/>
</dbReference>
<dbReference type="Proteomes" id="UP000827092">
    <property type="component" value="Unassembled WGS sequence"/>
</dbReference>
<dbReference type="CDD" id="cd16018">
    <property type="entry name" value="Enpp"/>
    <property type="match status" value="1"/>
</dbReference>
<comment type="similarity">
    <text evidence="3">Belongs to the nucleotide pyrophosphatase/phosphodiesterase family.</text>
</comment>
<dbReference type="PANTHER" id="PTHR10151:SF66">
    <property type="entry name" value="GLYCEROPHOSPHOCHOLINE CHOLINEPHOSPHODIESTERASE ENPP6"/>
    <property type="match status" value="1"/>
</dbReference>
<comment type="catalytic activity">
    <reaction evidence="29">
        <text>sn-glycerol 3-phosphocholine + H2O = phosphocholine + glycerol + H(+)</text>
        <dbReference type="Rhea" id="RHEA:19545"/>
        <dbReference type="ChEBI" id="CHEBI:15377"/>
        <dbReference type="ChEBI" id="CHEBI:15378"/>
        <dbReference type="ChEBI" id="CHEBI:16870"/>
        <dbReference type="ChEBI" id="CHEBI:17754"/>
        <dbReference type="ChEBI" id="CHEBI:295975"/>
        <dbReference type="EC" id="3.1.4.38"/>
    </reaction>
    <physiologicalReaction direction="left-to-right" evidence="29">
        <dbReference type="Rhea" id="RHEA:19546"/>
    </physiologicalReaction>
</comment>
<dbReference type="GO" id="GO:0046872">
    <property type="term" value="F:metal ion binding"/>
    <property type="evidence" value="ECO:0007669"/>
    <property type="project" value="UniProtKB-KW"/>
</dbReference>
<comment type="catalytic activity">
    <reaction evidence="21">
        <text>1-dodecanoyl-sn-glycero-3-phosphocholine + H2O = 1-dodecanoyl-sn-glycerol + phosphocholine + H(+)</text>
        <dbReference type="Rhea" id="RHEA:41127"/>
        <dbReference type="ChEBI" id="CHEBI:15377"/>
        <dbReference type="ChEBI" id="CHEBI:15378"/>
        <dbReference type="ChEBI" id="CHEBI:74966"/>
        <dbReference type="ChEBI" id="CHEBI:75529"/>
        <dbReference type="ChEBI" id="CHEBI:295975"/>
    </reaction>
    <physiologicalReaction direction="left-to-right" evidence="21">
        <dbReference type="Rhea" id="RHEA:41128"/>
    </physiologicalReaction>
</comment>
<keyword evidence="7" id="KW-0336">GPI-anchor</keyword>
<keyword evidence="8" id="KW-0479">Metal-binding</keyword>
<keyword evidence="14" id="KW-0472">Membrane</keyword>
<comment type="catalytic activity">
    <reaction evidence="27">
        <text>1-hexadecanoyl-sn-glycero-3-phosphocholine + H2O = 1-hexadecanoyl-sn-glycerol + phosphocholine + H(+)</text>
        <dbReference type="Rhea" id="RHEA:41119"/>
        <dbReference type="ChEBI" id="CHEBI:15377"/>
        <dbReference type="ChEBI" id="CHEBI:15378"/>
        <dbReference type="ChEBI" id="CHEBI:72998"/>
        <dbReference type="ChEBI" id="CHEBI:75542"/>
        <dbReference type="ChEBI" id="CHEBI:295975"/>
    </reaction>
    <physiologicalReaction direction="left-to-right" evidence="27">
        <dbReference type="Rhea" id="RHEA:41120"/>
    </physiologicalReaction>
</comment>
<evidence type="ECO:0000256" key="13">
    <source>
        <dbReference type="ARBA" id="ARBA00023098"/>
    </source>
</evidence>
<evidence type="ECO:0000256" key="17">
    <source>
        <dbReference type="ARBA" id="ARBA00023288"/>
    </source>
</evidence>
<keyword evidence="12" id="KW-0442">Lipid degradation</keyword>
<dbReference type="Gene3D" id="3.40.720.10">
    <property type="entry name" value="Alkaline Phosphatase, subunit A"/>
    <property type="match status" value="1"/>
</dbReference>
<evidence type="ECO:0000256" key="24">
    <source>
        <dbReference type="ARBA" id="ARBA00047494"/>
    </source>
</evidence>
<gene>
    <name evidence="32" type="ORF">JTE90_029105</name>
</gene>
<dbReference type="GO" id="GO:0005886">
    <property type="term" value="C:plasma membrane"/>
    <property type="evidence" value="ECO:0007669"/>
    <property type="project" value="UniProtKB-SubCell"/>
</dbReference>
<keyword evidence="11" id="KW-0862">Zinc</keyword>
<proteinExistence type="inferred from homology"/>
<evidence type="ECO:0000256" key="9">
    <source>
        <dbReference type="ARBA" id="ARBA00022729"/>
    </source>
</evidence>
<evidence type="ECO:0000256" key="29">
    <source>
        <dbReference type="ARBA" id="ARBA00048703"/>
    </source>
</evidence>
<dbReference type="SUPFAM" id="SSF53649">
    <property type="entry name" value="Alkaline phosphatase-like"/>
    <property type="match status" value="1"/>
</dbReference>
<keyword evidence="9" id="KW-0732">Signal</keyword>
<evidence type="ECO:0000256" key="3">
    <source>
        <dbReference type="ARBA" id="ARBA00010594"/>
    </source>
</evidence>
<keyword evidence="33" id="KW-1185">Reference proteome</keyword>
<keyword evidence="15" id="KW-1015">Disulfide bond</keyword>
<dbReference type="EC" id="3.1.4.38" evidence="4"/>
<dbReference type="Gene3D" id="3.30.1360.180">
    <property type="match status" value="1"/>
</dbReference>
<evidence type="ECO:0000256" key="11">
    <source>
        <dbReference type="ARBA" id="ARBA00022833"/>
    </source>
</evidence>
<keyword evidence="13" id="KW-0443">Lipid metabolism</keyword>
<evidence type="ECO:0000256" key="1">
    <source>
        <dbReference type="ARBA" id="ARBA00001947"/>
    </source>
</evidence>
<evidence type="ECO:0000256" key="6">
    <source>
        <dbReference type="ARBA" id="ARBA00022553"/>
    </source>
</evidence>
<evidence type="ECO:0000256" key="18">
    <source>
        <dbReference type="ARBA" id="ARBA00031167"/>
    </source>
</evidence>
<evidence type="ECO:0000256" key="8">
    <source>
        <dbReference type="ARBA" id="ARBA00022723"/>
    </source>
</evidence>
<sequence>MLYDSIYGDFFLMAPNDTANVPHWWNSAEPLWITAEKRGIRSALYWWDGCQIEIRGLRPTFCRKYKYVGSSWPNVYDDTREALMSSLQLFERNEVQLAQIYYEPVDYHGHKFGPDSPERKRAVQEIDNLLNLAQMEMLNRGLHNKVNMVVVSDHGMTSTDTKGLGVINLQQLVDISDIKYMVYYGATSMLLPYDGKTQKVYEALKGVPGLQVYLKDDIPEHYHIKHNRLTLPILLVASKHYYIQGLDIPGKSIPTGSSISLGSHGYDPYQVSDMRGIFFARGPGVRKNFITPPLQMVDIYGILCELLGFPPLPNNGTKEIAHGIVALPYSSANRLNRGSWTIIILTIKLLLCSYLHTNFVNLT</sequence>
<name>A0AAV6V9G4_9ARAC</name>
<comment type="catalytic activity">
    <reaction evidence="28">
        <text>sphing-4-enine-phosphocholine + H2O = sphing-4-enine + phosphocholine + H(+)</text>
        <dbReference type="Rhea" id="RHEA:41095"/>
        <dbReference type="ChEBI" id="CHEBI:15377"/>
        <dbReference type="ChEBI" id="CHEBI:15378"/>
        <dbReference type="ChEBI" id="CHEBI:57756"/>
        <dbReference type="ChEBI" id="CHEBI:58906"/>
        <dbReference type="ChEBI" id="CHEBI:295975"/>
    </reaction>
    <physiologicalReaction direction="left-to-right" evidence="28">
        <dbReference type="Rhea" id="RHEA:41096"/>
    </physiologicalReaction>
</comment>
<comment type="catalytic activity">
    <reaction evidence="30">
        <text>1-(9Z,12Z)-octadecadienoyl-sn-glycero-3-phosphocholine + H2O = 1-(9Z,12Z-octadecadienoyl)-sn-glycerol + phosphocholine + H(+)</text>
        <dbReference type="Rhea" id="RHEA:41115"/>
        <dbReference type="ChEBI" id="CHEBI:15377"/>
        <dbReference type="ChEBI" id="CHEBI:15378"/>
        <dbReference type="ChEBI" id="CHEBI:28733"/>
        <dbReference type="ChEBI" id="CHEBI:75561"/>
        <dbReference type="ChEBI" id="CHEBI:295975"/>
    </reaction>
    <physiologicalReaction direction="left-to-right" evidence="30">
        <dbReference type="Rhea" id="RHEA:41116"/>
    </physiologicalReaction>
</comment>
<reference evidence="32 33" key="1">
    <citation type="journal article" date="2022" name="Nat. Ecol. Evol.">
        <title>A masculinizing supergene underlies an exaggerated male reproductive morph in a spider.</title>
        <authorList>
            <person name="Hendrickx F."/>
            <person name="De Corte Z."/>
            <person name="Sonet G."/>
            <person name="Van Belleghem S.M."/>
            <person name="Kostlbacher S."/>
            <person name="Vangestel C."/>
        </authorList>
    </citation>
    <scope>NUCLEOTIDE SEQUENCE [LARGE SCALE GENOMIC DNA]</scope>
    <source>
        <strain evidence="32">W744_W776</strain>
    </source>
</reference>
<evidence type="ECO:0000256" key="7">
    <source>
        <dbReference type="ARBA" id="ARBA00022622"/>
    </source>
</evidence>
<evidence type="ECO:0000256" key="2">
    <source>
        <dbReference type="ARBA" id="ARBA00004609"/>
    </source>
</evidence>
<comment type="catalytic activity">
    <reaction evidence="24">
        <text>a 1-O-alkyl-sn-glycero-3-phosphocholine + H2O = a 1-O-alkyl-sn-glycerol + phosphocholine + H(+)</text>
        <dbReference type="Rhea" id="RHEA:36083"/>
        <dbReference type="ChEBI" id="CHEBI:15377"/>
        <dbReference type="ChEBI" id="CHEBI:15378"/>
        <dbReference type="ChEBI" id="CHEBI:15850"/>
        <dbReference type="ChEBI" id="CHEBI:30909"/>
        <dbReference type="ChEBI" id="CHEBI:295975"/>
    </reaction>
    <physiologicalReaction direction="left-to-right" evidence="24">
        <dbReference type="Rhea" id="RHEA:36084"/>
    </physiologicalReaction>
</comment>
<dbReference type="GO" id="GO:0098552">
    <property type="term" value="C:side of membrane"/>
    <property type="evidence" value="ECO:0007669"/>
    <property type="project" value="UniProtKB-KW"/>
</dbReference>
<evidence type="ECO:0000256" key="15">
    <source>
        <dbReference type="ARBA" id="ARBA00023157"/>
    </source>
</evidence>
<evidence type="ECO:0000256" key="27">
    <source>
        <dbReference type="ARBA" id="ARBA00048209"/>
    </source>
</evidence>
<evidence type="ECO:0000256" key="22">
    <source>
        <dbReference type="ARBA" id="ARBA00047322"/>
    </source>
</evidence>
<comment type="catalytic activity">
    <reaction evidence="23">
        <text>glycero-2-phosphocholine + H2O = phosphocholine + glycerol + H(+)</text>
        <dbReference type="Rhea" id="RHEA:61684"/>
        <dbReference type="ChEBI" id="CHEBI:15377"/>
        <dbReference type="ChEBI" id="CHEBI:15378"/>
        <dbReference type="ChEBI" id="CHEBI:17754"/>
        <dbReference type="ChEBI" id="CHEBI:144950"/>
        <dbReference type="ChEBI" id="CHEBI:295975"/>
    </reaction>
    <physiologicalReaction direction="left-to-right" evidence="23">
        <dbReference type="Rhea" id="RHEA:61685"/>
    </physiologicalReaction>
</comment>
<evidence type="ECO:0000256" key="20">
    <source>
        <dbReference type="ARBA" id="ARBA00046203"/>
    </source>
</evidence>